<evidence type="ECO:0000313" key="2">
    <source>
        <dbReference type="Proteomes" id="UP000063699"/>
    </source>
</evidence>
<dbReference type="EMBL" id="CP012752">
    <property type="protein sequence ID" value="ALG09540.1"/>
    <property type="molecule type" value="Genomic_DNA"/>
</dbReference>
<evidence type="ECO:0000313" key="1">
    <source>
        <dbReference type="EMBL" id="ALG09540.1"/>
    </source>
</evidence>
<reference evidence="1 2" key="1">
    <citation type="submission" date="2015-07" db="EMBL/GenBank/DDBJ databases">
        <title>Genome sequencing of Kibdelosporangium phytohabitans.</title>
        <authorList>
            <person name="Qin S."/>
            <person name="Xing K."/>
        </authorList>
    </citation>
    <scope>NUCLEOTIDE SEQUENCE [LARGE SCALE GENOMIC DNA]</scope>
    <source>
        <strain evidence="1 2">KLBMP1111</strain>
    </source>
</reference>
<dbReference type="AlphaFoldDB" id="A0A0N9I4J8"/>
<organism evidence="1 2">
    <name type="scientific">Kibdelosporangium phytohabitans</name>
    <dbReference type="NCBI Taxonomy" id="860235"/>
    <lineage>
        <taxon>Bacteria</taxon>
        <taxon>Bacillati</taxon>
        <taxon>Actinomycetota</taxon>
        <taxon>Actinomycetes</taxon>
        <taxon>Pseudonocardiales</taxon>
        <taxon>Pseudonocardiaceae</taxon>
        <taxon>Kibdelosporangium</taxon>
    </lineage>
</organism>
<sequence>MSARYNERRVVVDPAMSWRVPEGGEYWHESAGVSVCDPGGRFLFFERTVFPVSALTVAAGHVGSGESPEQAALPQPLT</sequence>
<gene>
    <name evidence="1" type="ORF">AOZ06_23900</name>
</gene>
<dbReference type="Gene3D" id="3.90.79.10">
    <property type="entry name" value="Nucleoside Triphosphate Pyrophosphohydrolase"/>
    <property type="match status" value="1"/>
</dbReference>
<dbReference type="SUPFAM" id="SSF55811">
    <property type="entry name" value="Nudix"/>
    <property type="match status" value="1"/>
</dbReference>
<dbReference type="KEGG" id="kphy:AOZ06_23900"/>
<protein>
    <submittedName>
        <fullName evidence="1">Uncharacterized protein</fullName>
    </submittedName>
</protein>
<keyword evidence="2" id="KW-1185">Reference proteome</keyword>
<dbReference type="Proteomes" id="UP000063699">
    <property type="component" value="Chromosome"/>
</dbReference>
<accession>A0A0N9I4J8</accession>
<dbReference type="InterPro" id="IPR015797">
    <property type="entry name" value="NUDIX_hydrolase-like_dom_sf"/>
</dbReference>
<name>A0A0N9I4J8_9PSEU</name>
<proteinExistence type="predicted"/>